<feature type="coiled-coil region" evidence="10">
    <location>
        <begin position="193"/>
        <end position="220"/>
    </location>
</feature>
<feature type="compositionally biased region" description="Low complexity" evidence="11">
    <location>
        <begin position="482"/>
        <end position="501"/>
    </location>
</feature>
<dbReference type="Gene3D" id="1.20.1520.10">
    <property type="entry name" value="ADP-ribosylation factor-like 2-binding protein, domain"/>
    <property type="match status" value="1"/>
</dbReference>
<dbReference type="InterPro" id="IPR023379">
    <property type="entry name" value="BART_dom"/>
</dbReference>
<feature type="compositionally biased region" description="Basic and acidic residues" evidence="11">
    <location>
        <begin position="389"/>
        <end position="418"/>
    </location>
</feature>
<dbReference type="OrthoDB" id="272687at2759"/>
<dbReference type="InParanoid" id="D8LLX9"/>
<evidence type="ECO:0000256" key="6">
    <source>
        <dbReference type="ARBA" id="ARBA00023054"/>
    </source>
</evidence>
<organism evidence="13 14">
    <name type="scientific">Ectocarpus siliculosus</name>
    <name type="common">Brown alga</name>
    <name type="synonym">Conferva siliculosa</name>
    <dbReference type="NCBI Taxonomy" id="2880"/>
    <lineage>
        <taxon>Eukaryota</taxon>
        <taxon>Sar</taxon>
        <taxon>Stramenopiles</taxon>
        <taxon>Ochrophyta</taxon>
        <taxon>PX clade</taxon>
        <taxon>Phaeophyceae</taxon>
        <taxon>Ectocarpales</taxon>
        <taxon>Ectocarpaceae</taxon>
        <taxon>Ectocarpus</taxon>
    </lineage>
</organism>
<dbReference type="EMBL" id="FN649742">
    <property type="protein sequence ID" value="CBN77193.1"/>
    <property type="molecule type" value="Genomic_DNA"/>
</dbReference>
<dbReference type="OMA" id="DCRIDAF"/>
<dbReference type="GO" id="GO:0097546">
    <property type="term" value="C:ciliary base"/>
    <property type="evidence" value="ECO:0007669"/>
    <property type="project" value="TreeGrafter"/>
</dbReference>
<proteinExistence type="inferred from homology"/>
<comment type="similarity">
    <text evidence="3">Belongs to the CFAP36 family.</text>
</comment>
<keyword evidence="5" id="KW-0963">Cytoplasm</keyword>
<keyword evidence="8" id="KW-0966">Cell projection</keyword>
<feature type="compositionally biased region" description="Basic and acidic residues" evidence="11">
    <location>
        <begin position="311"/>
        <end position="329"/>
    </location>
</feature>
<feature type="compositionally biased region" description="Basic and acidic residues" evidence="11">
    <location>
        <begin position="294"/>
        <end position="303"/>
    </location>
</feature>
<evidence type="ECO:0000256" key="7">
    <source>
        <dbReference type="ARBA" id="ARBA00023069"/>
    </source>
</evidence>
<dbReference type="InterPro" id="IPR042541">
    <property type="entry name" value="BART_sf"/>
</dbReference>
<reference evidence="13 14" key="1">
    <citation type="journal article" date="2010" name="Nature">
        <title>The Ectocarpus genome and the independent evolution of multicellularity in brown algae.</title>
        <authorList>
            <person name="Cock J.M."/>
            <person name="Sterck L."/>
            <person name="Rouze P."/>
            <person name="Scornet D."/>
            <person name="Allen A.E."/>
            <person name="Amoutzias G."/>
            <person name="Anthouard V."/>
            <person name="Artiguenave F."/>
            <person name="Aury J.M."/>
            <person name="Badger J.H."/>
            <person name="Beszteri B."/>
            <person name="Billiau K."/>
            <person name="Bonnet E."/>
            <person name="Bothwell J.H."/>
            <person name="Bowler C."/>
            <person name="Boyen C."/>
            <person name="Brownlee C."/>
            <person name="Carrano C.J."/>
            <person name="Charrier B."/>
            <person name="Cho G.Y."/>
            <person name="Coelho S.M."/>
            <person name="Collen J."/>
            <person name="Corre E."/>
            <person name="Da Silva C."/>
            <person name="Delage L."/>
            <person name="Delaroque N."/>
            <person name="Dittami S.M."/>
            <person name="Doulbeau S."/>
            <person name="Elias M."/>
            <person name="Farnham G."/>
            <person name="Gachon C.M."/>
            <person name="Gschloessl B."/>
            <person name="Heesch S."/>
            <person name="Jabbari K."/>
            <person name="Jubin C."/>
            <person name="Kawai H."/>
            <person name="Kimura K."/>
            <person name="Kloareg B."/>
            <person name="Kupper F.C."/>
            <person name="Lang D."/>
            <person name="Le Bail A."/>
            <person name="Leblanc C."/>
            <person name="Lerouge P."/>
            <person name="Lohr M."/>
            <person name="Lopez P.J."/>
            <person name="Martens C."/>
            <person name="Maumus F."/>
            <person name="Michel G."/>
            <person name="Miranda-Saavedra D."/>
            <person name="Morales J."/>
            <person name="Moreau H."/>
            <person name="Motomura T."/>
            <person name="Nagasato C."/>
            <person name="Napoli C.A."/>
            <person name="Nelson D.R."/>
            <person name="Nyvall-Collen P."/>
            <person name="Peters A.F."/>
            <person name="Pommier C."/>
            <person name="Potin P."/>
            <person name="Poulain J."/>
            <person name="Quesneville H."/>
            <person name="Read B."/>
            <person name="Rensing S.A."/>
            <person name="Ritter A."/>
            <person name="Rousvoal S."/>
            <person name="Samanta M."/>
            <person name="Samson G."/>
            <person name="Schroeder D.C."/>
            <person name="Segurens B."/>
            <person name="Strittmatter M."/>
            <person name="Tonon T."/>
            <person name="Tregear J.W."/>
            <person name="Valentin K."/>
            <person name="von Dassow P."/>
            <person name="Yamagishi T."/>
            <person name="Van de Peer Y."/>
            <person name="Wincker P."/>
        </authorList>
    </citation>
    <scope>NUCLEOTIDE SEQUENCE [LARGE SCALE GENOMIC DNA]</scope>
    <source>
        <strain evidence="14">Ec32 / CCAP1310/4</strain>
    </source>
</reference>
<dbReference type="AlphaFoldDB" id="D8LLX9"/>
<evidence type="ECO:0000256" key="10">
    <source>
        <dbReference type="SAM" id="Coils"/>
    </source>
</evidence>
<dbReference type="GO" id="GO:0005930">
    <property type="term" value="C:axoneme"/>
    <property type="evidence" value="ECO:0007669"/>
    <property type="project" value="TreeGrafter"/>
</dbReference>
<dbReference type="PANTHER" id="PTHR21532:SF0">
    <property type="entry name" value="CILIA- AND FLAGELLA-ASSOCIATED PROTEIN 36"/>
    <property type="match status" value="1"/>
</dbReference>
<evidence type="ECO:0000256" key="1">
    <source>
        <dbReference type="ARBA" id="ARBA00004138"/>
    </source>
</evidence>
<dbReference type="Pfam" id="PF11527">
    <property type="entry name" value="ARL2_Bind_BART"/>
    <property type="match status" value="1"/>
</dbReference>
<evidence type="ECO:0000313" key="14">
    <source>
        <dbReference type="Proteomes" id="UP000002630"/>
    </source>
</evidence>
<dbReference type="Proteomes" id="UP000002630">
    <property type="component" value="Linkage Group LG17"/>
</dbReference>
<feature type="compositionally biased region" description="Low complexity" evidence="11">
    <location>
        <begin position="331"/>
        <end position="351"/>
    </location>
</feature>
<evidence type="ECO:0000313" key="13">
    <source>
        <dbReference type="EMBL" id="CBN77193.1"/>
    </source>
</evidence>
<dbReference type="PANTHER" id="PTHR21532">
    <property type="entry name" value="PHOSPHODIESTERASE HL"/>
    <property type="match status" value="1"/>
</dbReference>
<feature type="region of interest" description="Disordered" evidence="11">
    <location>
        <begin position="596"/>
        <end position="618"/>
    </location>
</feature>
<evidence type="ECO:0000259" key="12">
    <source>
        <dbReference type="Pfam" id="PF11527"/>
    </source>
</evidence>
<accession>D8LLX9</accession>
<evidence type="ECO:0000256" key="8">
    <source>
        <dbReference type="ARBA" id="ARBA00023273"/>
    </source>
</evidence>
<dbReference type="eggNOG" id="KOG4511">
    <property type="taxonomic scope" value="Eukaryota"/>
</dbReference>
<keyword evidence="14" id="KW-1185">Reference proteome</keyword>
<evidence type="ECO:0000256" key="2">
    <source>
        <dbReference type="ARBA" id="ARBA00004496"/>
    </source>
</evidence>
<evidence type="ECO:0000256" key="4">
    <source>
        <dbReference type="ARBA" id="ARBA00021815"/>
    </source>
</evidence>
<feature type="compositionally biased region" description="Basic and acidic residues" evidence="11">
    <location>
        <begin position="434"/>
        <end position="461"/>
    </location>
</feature>
<feature type="compositionally biased region" description="Low complexity" evidence="11">
    <location>
        <begin position="462"/>
        <end position="471"/>
    </location>
</feature>
<dbReference type="InterPro" id="IPR038888">
    <property type="entry name" value="CFAP36"/>
</dbReference>
<name>D8LLX9_ECTSI</name>
<evidence type="ECO:0000256" key="5">
    <source>
        <dbReference type="ARBA" id="ARBA00022490"/>
    </source>
</evidence>
<evidence type="ECO:0000256" key="11">
    <source>
        <dbReference type="SAM" id="MobiDB-lite"/>
    </source>
</evidence>
<keyword evidence="6 10" id="KW-0175">Coiled coil</keyword>
<feature type="region of interest" description="Disordered" evidence="11">
    <location>
        <begin position="142"/>
        <end position="189"/>
    </location>
</feature>
<feature type="coiled-coil region" evidence="10">
    <location>
        <begin position="562"/>
        <end position="594"/>
    </location>
</feature>
<gene>
    <name evidence="13" type="ORF">Esi_0038_0056</name>
</gene>
<feature type="region of interest" description="Disordered" evidence="11">
    <location>
        <begin position="389"/>
        <end position="510"/>
    </location>
</feature>
<sequence>MPKTHDGGGRDASDTEWLFDFLLSVFKSPSWDLAVMGFIDENCAVFDTEEENKLSYTTLHRQFKDLVETLCANSLAEVGVAVGDFVDALEASRFSQDISTAVYQQLLALDDFVTFKKLMVKRNVELELEAVHALQKQGVPIQHGIEDSGVSGDEELAGNGEEKSMSASNGESKRDKAAARPGRGRSALDRQLRKAMDANLQELELMHKREEVEQAELEQAIAMSLALEAKRSEQATLQECLDGVGDVSGPRFGSVPTGSQTGKSLQAGCKGGDDPDGDGDRAGGGGVSRRRQSKERDAARELADVADDAPAEAKRDFIGEGGGAEEKHRSSSSSSLSCLGGLKKGTGAKALPPLSKTPVVGEIVAPFRGGSGEGVEGCSISSSTATMIRDPDVESAERRREARAASEKARKFLEERRQAQKALKAQSEVSEEDSAQRERHLKNMRDRIVSAKRAGREEEASKAASDSAAAAERGERAALPRTGGISTSSSPASGAAAQGSGRRADGGGDAAIIVNGEGVEEDFADEQRRMMRVALARHMKRELLESEQERLTKVQADQLADLNGKLRLVEKLRNENSEREAEIAAALRQQQRQRARNVATSAATARGGDEEFTFGETS</sequence>
<comment type="subcellular location">
    <subcellularLocation>
        <location evidence="1">Cell projection</location>
        <location evidence="1">Cilium</location>
    </subcellularLocation>
    <subcellularLocation>
        <location evidence="2">Cytoplasm</location>
    </subcellularLocation>
</comment>
<evidence type="ECO:0000256" key="3">
    <source>
        <dbReference type="ARBA" id="ARBA00007460"/>
    </source>
</evidence>
<evidence type="ECO:0000256" key="9">
    <source>
        <dbReference type="ARBA" id="ARBA00031593"/>
    </source>
</evidence>
<dbReference type="EMBL" id="FN648575">
    <property type="protein sequence ID" value="CBN77193.1"/>
    <property type="molecule type" value="Genomic_DNA"/>
</dbReference>
<feature type="domain" description="BART" evidence="12">
    <location>
        <begin position="15"/>
        <end position="127"/>
    </location>
</feature>
<feature type="region of interest" description="Disordered" evidence="11">
    <location>
        <begin position="249"/>
        <end position="354"/>
    </location>
</feature>
<protein>
    <recommendedName>
        <fullName evidence="4">Cilia- and flagella-associated protein 36</fullName>
    </recommendedName>
    <alternativeName>
        <fullName evidence="9">Coiled-coil domain-containing protein 104</fullName>
    </alternativeName>
</protein>
<keyword evidence="7" id="KW-0969">Cilium</keyword>